<accession>A0A5C2SQ12</accession>
<proteinExistence type="predicted"/>
<protein>
    <submittedName>
        <fullName evidence="1">Uncharacterized protein</fullName>
    </submittedName>
</protein>
<reference evidence="1" key="1">
    <citation type="journal article" date="2018" name="Genome Biol. Evol.">
        <title>Genomics and development of Lentinus tigrinus, a white-rot wood-decaying mushroom with dimorphic fruiting bodies.</title>
        <authorList>
            <person name="Wu B."/>
            <person name="Xu Z."/>
            <person name="Knudson A."/>
            <person name="Carlson A."/>
            <person name="Chen N."/>
            <person name="Kovaka S."/>
            <person name="LaButti K."/>
            <person name="Lipzen A."/>
            <person name="Pennachio C."/>
            <person name="Riley R."/>
            <person name="Schakwitz W."/>
            <person name="Umezawa K."/>
            <person name="Ohm R.A."/>
            <person name="Grigoriev I.V."/>
            <person name="Nagy L.G."/>
            <person name="Gibbons J."/>
            <person name="Hibbett D."/>
        </authorList>
    </citation>
    <scope>NUCLEOTIDE SEQUENCE [LARGE SCALE GENOMIC DNA]</scope>
    <source>
        <strain evidence="1">ALCF2SS1-6</strain>
    </source>
</reference>
<evidence type="ECO:0000313" key="1">
    <source>
        <dbReference type="EMBL" id="RPD65730.1"/>
    </source>
</evidence>
<dbReference type="Proteomes" id="UP000313359">
    <property type="component" value="Unassembled WGS sequence"/>
</dbReference>
<evidence type="ECO:0000313" key="2">
    <source>
        <dbReference type="Proteomes" id="UP000313359"/>
    </source>
</evidence>
<organism evidence="1 2">
    <name type="scientific">Lentinus tigrinus ALCF2SS1-6</name>
    <dbReference type="NCBI Taxonomy" id="1328759"/>
    <lineage>
        <taxon>Eukaryota</taxon>
        <taxon>Fungi</taxon>
        <taxon>Dikarya</taxon>
        <taxon>Basidiomycota</taxon>
        <taxon>Agaricomycotina</taxon>
        <taxon>Agaricomycetes</taxon>
        <taxon>Polyporales</taxon>
        <taxon>Polyporaceae</taxon>
        <taxon>Lentinus</taxon>
    </lineage>
</organism>
<dbReference type="EMBL" id="ML122252">
    <property type="protein sequence ID" value="RPD65730.1"/>
    <property type="molecule type" value="Genomic_DNA"/>
</dbReference>
<sequence>MRCMSACVRHQKRPGTLATLCSVRGRPRPGTGMRVPQRFQSIQIWLLARASPRPPSDFVVLVLFFNAVLPTLPPGSSTPRVECAYLVMHCVYDSSPSAVTTHPSFHPILFTLSHTFYRI</sequence>
<dbReference type="AlphaFoldDB" id="A0A5C2SQ12"/>
<name>A0A5C2SQ12_9APHY</name>
<keyword evidence="2" id="KW-1185">Reference proteome</keyword>
<gene>
    <name evidence="1" type="ORF">L227DRAFT_219841</name>
</gene>